<name>A0A0F4YNE3_RASE3</name>
<evidence type="ECO:0000259" key="2">
    <source>
        <dbReference type="PROSITE" id="PS51299"/>
    </source>
</evidence>
<organism evidence="3 4">
    <name type="scientific">Rasamsonia emersonii (strain ATCC 16479 / CBS 393.64 / IMI 116815)</name>
    <dbReference type="NCBI Taxonomy" id="1408163"/>
    <lineage>
        <taxon>Eukaryota</taxon>
        <taxon>Fungi</taxon>
        <taxon>Dikarya</taxon>
        <taxon>Ascomycota</taxon>
        <taxon>Pezizomycotina</taxon>
        <taxon>Eurotiomycetes</taxon>
        <taxon>Eurotiomycetidae</taxon>
        <taxon>Eurotiales</taxon>
        <taxon>Trichocomaceae</taxon>
        <taxon>Rasamsonia</taxon>
    </lineage>
</organism>
<dbReference type="EMBL" id="LASV01000321">
    <property type="protein sequence ID" value="KKA19759.1"/>
    <property type="molecule type" value="Genomic_DNA"/>
</dbReference>
<comment type="caution">
    <text evidence="3">The sequence shown here is derived from an EMBL/GenBank/DDBJ whole genome shotgun (WGS) entry which is preliminary data.</text>
</comment>
<dbReference type="Gene3D" id="3.10.260.10">
    <property type="entry name" value="Transcription regulator HTH, APSES-type DNA-binding domain"/>
    <property type="match status" value="1"/>
</dbReference>
<dbReference type="RefSeq" id="XP_013326371.1">
    <property type="nucleotide sequence ID" value="XM_013470917.1"/>
</dbReference>
<dbReference type="GO" id="GO:0000981">
    <property type="term" value="F:DNA-binding transcription factor activity, RNA polymerase II-specific"/>
    <property type="evidence" value="ECO:0007669"/>
    <property type="project" value="UniProtKB-ARBA"/>
</dbReference>
<feature type="region of interest" description="Disordered" evidence="1">
    <location>
        <begin position="1"/>
        <end position="58"/>
    </location>
</feature>
<dbReference type="GO" id="GO:0003677">
    <property type="term" value="F:DNA binding"/>
    <property type="evidence" value="ECO:0007669"/>
    <property type="project" value="InterPro"/>
</dbReference>
<accession>A0A0F4YNE3</accession>
<gene>
    <name evidence="3" type="ORF">T310_6251</name>
</gene>
<feature type="region of interest" description="Disordered" evidence="1">
    <location>
        <begin position="266"/>
        <end position="607"/>
    </location>
</feature>
<evidence type="ECO:0000313" key="3">
    <source>
        <dbReference type="EMBL" id="KKA19759.1"/>
    </source>
</evidence>
<feature type="compositionally biased region" description="Low complexity" evidence="1">
    <location>
        <begin position="266"/>
        <end position="288"/>
    </location>
</feature>
<keyword evidence="4" id="KW-1185">Reference proteome</keyword>
<feature type="compositionally biased region" description="Basic and acidic residues" evidence="1">
    <location>
        <begin position="572"/>
        <end position="595"/>
    </location>
</feature>
<feature type="compositionally biased region" description="Polar residues" evidence="1">
    <location>
        <begin position="319"/>
        <end position="351"/>
    </location>
</feature>
<dbReference type="InterPro" id="IPR003163">
    <property type="entry name" value="Tscrpt_reg_HTH_APSES-type"/>
</dbReference>
<dbReference type="Proteomes" id="UP000053958">
    <property type="component" value="Unassembled WGS sequence"/>
</dbReference>
<dbReference type="PANTHER" id="PTHR43828">
    <property type="entry name" value="ASPARAGINASE"/>
    <property type="match status" value="1"/>
</dbReference>
<dbReference type="OrthoDB" id="5562739at2759"/>
<feature type="compositionally biased region" description="Basic residues" evidence="1">
    <location>
        <begin position="596"/>
        <end position="607"/>
    </location>
</feature>
<dbReference type="SUPFAM" id="SSF54616">
    <property type="entry name" value="DNA-binding domain of Mlu1-box binding protein MBP1"/>
    <property type="match status" value="1"/>
</dbReference>
<feature type="compositionally biased region" description="Low complexity" evidence="1">
    <location>
        <begin position="469"/>
        <end position="495"/>
    </location>
</feature>
<feature type="domain" description="HTH APSES-type" evidence="2">
    <location>
        <begin position="112"/>
        <end position="230"/>
    </location>
</feature>
<reference evidence="3 4" key="1">
    <citation type="submission" date="2015-04" db="EMBL/GenBank/DDBJ databases">
        <authorList>
            <person name="Heijne W.H."/>
            <person name="Fedorova N.D."/>
            <person name="Nierman W.C."/>
            <person name="Vollebregt A.W."/>
            <person name="Zhao Z."/>
            <person name="Wu L."/>
            <person name="Kumar M."/>
            <person name="Stam H."/>
            <person name="van den Berg M.A."/>
            <person name="Pel H.J."/>
        </authorList>
    </citation>
    <scope>NUCLEOTIDE SEQUENCE [LARGE SCALE GENOMIC DNA]</scope>
    <source>
        <strain evidence="3 4">CBS 393.64</strain>
    </source>
</reference>
<dbReference type="GO" id="GO:0033309">
    <property type="term" value="C:SBF transcription complex"/>
    <property type="evidence" value="ECO:0007669"/>
    <property type="project" value="TreeGrafter"/>
</dbReference>
<dbReference type="InterPro" id="IPR051642">
    <property type="entry name" value="SWI6-like"/>
</dbReference>
<dbReference type="PANTHER" id="PTHR43828:SF5">
    <property type="entry name" value="TRANSCRIPTIONAL REPRESSOR XBP1"/>
    <property type="match status" value="1"/>
</dbReference>
<evidence type="ECO:0000256" key="1">
    <source>
        <dbReference type="SAM" id="MobiDB-lite"/>
    </source>
</evidence>
<protein>
    <submittedName>
        <fullName evidence="3">APSES transcription factor Xbp1</fullName>
    </submittedName>
</protein>
<sequence>MASIRSLLNPLPESSHSRGGGPLPISSSSSSQTNRARDRDDRPAYHHPRAKRQKMPKDVPIFIRGKVRGELRYPPCEYQDAKLAEEHRRFQIHPMGQIAEFPRHIPYNSEKKSFLEKTGRESFEVFQYTFRIPGEEKTWTVMWDYNIGLVRTTHLFKCNDYSKTTPAKMLNANPGLRDICHSITGGALAAQGYWMPFEAAKAVAATFCWRIRYALTPLFGRDFPAMCIPPNGAHFGKMIIDPAIVRRATESANYYRELELQAKSVSSSSASHAARPAAQSATAGTTTTYDSPRKRILSRSQNNRSEVADKRVDEDADSEGNNNDSYCISSPTPRNSFTPINATRSSQAQGQTTGGRAASRQSNLPSPREILESISSVSGHSGAKRTAAAESEKDDGADSSSDDDDDSELLSTLSSSESSSNRIRSPSGFESDLNDENDDSEGEVDEDEDDENDNDNDDDDEEYMDEDASSISSSFSTSSASHRSISPPSSSSCSESESESERTRRIRTRTQTQTTRKTARKKMRAAAPSTTIRSLLSREVKAAHALLSLHTQQQQQEENTSNSGSSVLQAARTRDGDGHGHGDEEGRKKNDEHEHGHGRKRRRRASA</sequence>
<dbReference type="PROSITE" id="PS51299">
    <property type="entry name" value="HTH_APSES"/>
    <property type="match status" value="1"/>
</dbReference>
<dbReference type="STRING" id="1408163.A0A0F4YNE3"/>
<dbReference type="InterPro" id="IPR036887">
    <property type="entry name" value="HTH_APSES_sf"/>
</dbReference>
<feature type="compositionally biased region" description="Low complexity" evidence="1">
    <location>
        <begin position="543"/>
        <end position="563"/>
    </location>
</feature>
<dbReference type="AlphaFoldDB" id="A0A0F4YNE3"/>
<dbReference type="GO" id="GO:0030907">
    <property type="term" value="C:MBF transcription complex"/>
    <property type="evidence" value="ECO:0007669"/>
    <property type="project" value="TreeGrafter"/>
</dbReference>
<feature type="compositionally biased region" description="Basic and acidic residues" evidence="1">
    <location>
        <begin position="35"/>
        <end position="44"/>
    </location>
</feature>
<feature type="compositionally biased region" description="Acidic residues" evidence="1">
    <location>
        <begin position="432"/>
        <end position="468"/>
    </location>
</feature>
<feature type="compositionally biased region" description="Acidic residues" evidence="1">
    <location>
        <begin position="397"/>
        <end position="408"/>
    </location>
</feature>
<evidence type="ECO:0000313" key="4">
    <source>
        <dbReference type="Proteomes" id="UP000053958"/>
    </source>
</evidence>
<proteinExistence type="predicted"/>
<feature type="compositionally biased region" description="Low complexity" evidence="1">
    <location>
        <begin position="409"/>
        <end position="420"/>
    </location>
</feature>
<dbReference type="GeneID" id="25318561"/>
<feature type="compositionally biased region" description="Basic residues" evidence="1">
    <location>
        <begin position="45"/>
        <end position="54"/>
    </location>
</feature>